<dbReference type="InterPro" id="IPR023996">
    <property type="entry name" value="TonB-dep_OMP_SusC/RagA"/>
</dbReference>
<keyword evidence="4 7" id="KW-0812">Transmembrane</keyword>
<dbReference type="PROSITE" id="PS52016">
    <property type="entry name" value="TONB_DEPENDENT_REC_3"/>
    <property type="match status" value="1"/>
</dbReference>
<dbReference type="NCBIfam" id="TIGR04056">
    <property type="entry name" value="OMP_RagA_SusC"/>
    <property type="match status" value="1"/>
</dbReference>
<feature type="domain" description="TonB-dependent receptor plug" evidence="9">
    <location>
        <begin position="127"/>
        <end position="233"/>
    </location>
</feature>
<dbReference type="Proteomes" id="UP001153642">
    <property type="component" value="Unassembled WGS sequence"/>
</dbReference>
<proteinExistence type="inferred from homology"/>
<evidence type="ECO:0000256" key="3">
    <source>
        <dbReference type="ARBA" id="ARBA00022452"/>
    </source>
</evidence>
<dbReference type="SUPFAM" id="SSF49464">
    <property type="entry name" value="Carboxypeptidase regulatory domain-like"/>
    <property type="match status" value="1"/>
</dbReference>
<name>A0ABT6FMV8_9FLAO</name>
<dbReference type="Pfam" id="PF07715">
    <property type="entry name" value="Plug"/>
    <property type="match status" value="1"/>
</dbReference>
<evidence type="ECO:0000313" key="10">
    <source>
        <dbReference type="EMBL" id="MDG3584585.1"/>
    </source>
</evidence>
<dbReference type="InterPro" id="IPR036942">
    <property type="entry name" value="Beta-barrel_TonB_sf"/>
</dbReference>
<dbReference type="Gene3D" id="2.170.130.10">
    <property type="entry name" value="TonB-dependent receptor, plug domain"/>
    <property type="match status" value="1"/>
</dbReference>
<evidence type="ECO:0000256" key="2">
    <source>
        <dbReference type="ARBA" id="ARBA00022448"/>
    </source>
</evidence>
<dbReference type="InterPro" id="IPR012910">
    <property type="entry name" value="Plug_dom"/>
</dbReference>
<evidence type="ECO:0000313" key="11">
    <source>
        <dbReference type="Proteomes" id="UP001153642"/>
    </source>
</evidence>
<comment type="similarity">
    <text evidence="7">Belongs to the TonB-dependent receptor family.</text>
</comment>
<keyword evidence="8" id="KW-0732">Signal</keyword>
<dbReference type="NCBIfam" id="TIGR04057">
    <property type="entry name" value="SusC_RagA_signa"/>
    <property type="match status" value="1"/>
</dbReference>
<dbReference type="EMBL" id="JAPMUA010000001">
    <property type="protein sequence ID" value="MDG3584585.1"/>
    <property type="molecule type" value="Genomic_DNA"/>
</dbReference>
<gene>
    <name evidence="10" type="ORF">OSR52_01805</name>
</gene>
<keyword evidence="2 7" id="KW-0813">Transport</keyword>
<dbReference type="RefSeq" id="WP_277898344.1">
    <property type="nucleotide sequence ID" value="NZ_JAPMUA010000001.1"/>
</dbReference>
<dbReference type="InterPro" id="IPR039426">
    <property type="entry name" value="TonB-dep_rcpt-like"/>
</dbReference>
<organism evidence="10 11">
    <name type="scientific">Galbibacter pacificus</name>
    <dbReference type="NCBI Taxonomy" id="2996052"/>
    <lineage>
        <taxon>Bacteria</taxon>
        <taxon>Pseudomonadati</taxon>
        <taxon>Bacteroidota</taxon>
        <taxon>Flavobacteriia</taxon>
        <taxon>Flavobacteriales</taxon>
        <taxon>Flavobacteriaceae</taxon>
        <taxon>Galbibacter</taxon>
    </lineage>
</organism>
<dbReference type="Gene3D" id="2.60.40.1120">
    <property type="entry name" value="Carboxypeptidase-like, regulatory domain"/>
    <property type="match status" value="1"/>
</dbReference>
<dbReference type="Pfam" id="PF13715">
    <property type="entry name" value="CarbopepD_reg_2"/>
    <property type="match status" value="1"/>
</dbReference>
<feature type="chain" id="PRO_5045958299" evidence="8">
    <location>
        <begin position="30"/>
        <end position="1097"/>
    </location>
</feature>
<dbReference type="InterPro" id="IPR023997">
    <property type="entry name" value="TonB-dep_OMP_SusC/RagA_CS"/>
</dbReference>
<keyword evidence="6 7" id="KW-0998">Cell outer membrane</keyword>
<evidence type="ECO:0000259" key="9">
    <source>
        <dbReference type="Pfam" id="PF07715"/>
    </source>
</evidence>
<feature type="signal peptide" evidence="8">
    <location>
        <begin position="1"/>
        <end position="29"/>
    </location>
</feature>
<dbReference type="SUPFAM" id="SSF56935">
    <property type="entry name" value="Porins"/>
    <property type="match status" value="1"/>
</dbReference>
<dbReference type="InterPro" id="IPR008969">
    <property type="entry name" value="CarboxyPept-like_regulatory"/>
</dbReference>
<evidence type="ECO:0000256" key="1">
    <source>
        <dbReference type="ARBA" id="ARBA00004571"/>
    </source>
</evidence>
<keyword evidence="5 7" id="KW-0472">Membrane</keyword>
<evidence type="ECO:0000256" key="5">
    <source>
        <dbReference type="ARBA" id="ARBA00023136"/>
    </source>
</evidence>
<comment type="caution">
    <text evidence="10">The sequence shown here is derived from an EMBL/GenBank/DDBJ whole genome shotgun (WGS) entry which is preliminary data.</text>
</comment>
<dbReference type="Gene3D" id="2.40.170.20">
    <property type="entry name" value="TonB-dependent receptor, beta-barrel domain"/>
    <property type="match status" value="1"/>
</dbReference>
<accession>A0ABT6FMV8</accession>
<evidence type="ECO:0000256" key="4">
    <source>
        <dbReference type="ARBA" id="ARBA00022692"/>
    </source>
</evidence>
<dbReference type="InterPro" id="IPR037066">
    <property type="entry name" value="Plug_dom_sf"/>
</dbReference>
<evidence type="ECO:0000256" key="7">
    <source>
        <dbReference type="PROSITE-ProRule" id="PRU01360"/>
    </source>
</evidence>
<comment type="subcellular location">
    <subcellularLocation>
        <location evidence="1 7">Cell outer membrane</location>
        <topology evidence="1 7">Multi-pass membrane protein</topology>
    </subcellularLocation>
</comment>
<keyword evidence="11" id="KW-1185">Reference proteome</keyword>
<protein>
    <submittedName>
        <fullName evidence="10">SusC/RagA family TonB-linked outer membrane protein</fullName>
    </submittedName>
</protein>
<evidence type="ECO:0000256" key="6">
    <source>
        <dbReference type="ARBA" id="ARBA00023237"/>
    </source>
</evidence>
<evidence type="ECO:0000256" key="8">
    <source>
        <dbReference type="SAM" id="SignalP"/>
    </source>
</evidence>
<reference evidence="10" key="1">
    <citation type="submission" date="2022-11" db="EMBL/GenBank/DDBJ databases">
        <title>High-quality draft genome sequence of Galbibacter sp. strain CMA-7.</title>
        <authorList>
            <person name="Wei L."/>
            <person name="Dong C."/>
            <person name="Shao Z."/>
        </authorList>
    </citation>
    <scope>NUCLEOTIDE SEQUENCE</scope>
    <source>
        <strain evidence="10">CMA-7</strain>
    </source>
</reference>
<sequence>MKSINQLTQKKRQTWCLLILMTIASIMYGQDGKTITGTVFDESGNQPLPGVNITLQGKKVGTTSDFDGNYTLQVQPTDVLVFSYIGFQVEKIPVKQQEVINVSMQLDAQQLDDVVVIGYGKQSRNLISSSVSKVKTEEVENNPSANAIQALQGKAAGLSIQVNSGQPGAAGQVYIRGGTQVNANSSANNPLYIIDGVYRTSLNGLNASDIETIQVLKDAASTAIYGARAGNGIILVTTKSGKRNTKGQVRVSYKSGLAQQLNTYPWTSAEDYIRVSRTAAERGINLEKPGDRLENTNFGYSVQTLTQRGQYGFNRNTLAYLDNLIAIEGQAYVSDLLENQGYQLMDDPVSDNTLIFKDNNYDDLIFVTAEVHDINLGFSGGSETGNYNVSLGYLDQQGTFLGTGFKRFSGLSNGSFEVSDHFLINSGVNFSYQESNQIQDARNSINRSSRLPHTLRLLNDDGTPALGESRSSPRNRLHEMYYQDIESKQYLTTLNLGAEWKMFEGFSFKPSVSFFRDESTFNFFERASPEIPDRASVREESGFNQLLLNGLLNYKKSFGEHHFDALFGVNYTKERREYIRGEGSNAPTDIISTINASATDQERVTSSIVENILFSNFGRISYDYMGKYLVSASYRNDGASQFAEENKFAFFPAFSLGWNVHQEPFWKVDFISKLKVRGSWGQAGSLAGLTIEDTQGQYGTRSYNFQGGALLSQLANTQLKWETTTTIDIGLDIGAFDNRLNFLVDYYKKTTEDRLIDRLLPQQTGFSSIRDNLGSIQNEGIEIEVGVDILKSDNFTWHTDFNYAYNKTKVVELPDNERAKNRIQGGVIYDPETGGEMEVGGLAEGERPYGIWAWDLIGVYATDEEAANAPEDMYVSGSKFGDPKNGGDAIWRDVNGDDKIDEKDLVFVGYQTPNMLGGMVNTFNYKGLQLRVAMDYAFGHVIANEWRARANGNARNNVMTTTDVLGDDFWHNQGDIAKYPRYDNASDYDNGYRNHVRGLGGTSNSNIGSRNGGVDNTLYFHKGDFVAFREVSLSYAFPLQDSKLKDLGLSDFNLSLSGYNLGYITAYDGLTPEIYDGVDEGIYPRPFQIILGLTVSF</sequence>
<keyword evidence="3 7" id="KW-1134">Transmembrane beta strand</keyword>